<proteinExistence type="predicted"/>
<reference evidence="1" key="1">
    <citation type="submission" date="2018-04" db="EMBL/GenBank/DDBJ databases">
        <title>Whole genome sequencing of Hypsizygus marmoreus.</title>
        <authorList>
            <person name="Choi I.-G."/>
            <person name="Min B."/>
            <person name="Kim J.-G."/>
            <person name="Kim S."/>
            <person name="Oh Y.-L."/>
            <person name="Kong W.-S."/>
            <person name="Park H."/>
            <person name="Jeong J."/>
            <person name="Song E.-S."/>
        </authorList>
    </citation>
    <scope>NUCLEOTIDE SEQUENCE [LARGE SCALE GENOMIC DNA]</scope>
    <source>
        <strain evidence="1">51987-8</strain>
    </source>
</reference>
<keyword evidence="2" id="KW-1185">Reference proteome</keyword>
<evidence type="ECO:0000313" key="2">
    <source>
        <dbReference type="Proteomes" id="UP000076154"/>
    </source>
</evidence>
<dbReference type="Proteomes" id="UP000076154">
    <property type="component" value="Unassembled WGS sequence"/>
</dbReference>
<evidence type="ECO:0000313" key="1">
    <source>
        <dbReference type="EMBL" id="RDB15088.1"/>
    </source>
</evidence>
<name>A0A369IZC0_HYPMA</name>
<organism evidence="1 2">
    <name type="scientific">Hypsizygus marmoreus</name>
    <name type="common">White beech mushroom</name>
    <name type="synonym">Agaricus marmoreus</name>
    <dbReference type="NCBI Taxonomy" id="39966"/>
    <lineage>
        <taxon>Eukaryota</taxon>
        <taxon>Fungi</taxon>
        <taxon>Dikarya</taxon>
        <taxon>Basidiomycota</taxon>
        <taxon>Agaricomycotina</taxon>
        <taxon>Agaricomycetes</taxon>
        <taxon>Agaricomycetidae</taxon>
        <taxon>Agaricales</taxon>
        <taxon>Tricholomatineae</taxon>
        <taxon>Lyophyllaceae</taxon>
        <taxon>Hypsizygus</taxon>
    </lineage>
</organism>
<dbReference type="EMBL" id="LUEZ02000218">
    <property type="protein sequence ID" value="RDB15088.1"/>
    <property type="molecule type" value="Genomic_DNA"/>
</dbReference>
<gene>
    <name evidence="1" type="ORF">Hypma_005244</name>
</gene>
<comment type="caution">
    <text evidence="1">The sequence shown here is derived from an EMBL/GenBank/DDBJ whole genome shotgun (WGS) entry which is preliminary data.</text>
</comment>
<protein>
    <submittedName>
        <fullName evidence="1">Uncharacterized protein</fullName>
    </submittedName>
</protein>
<accession>A0A369IZC0</accession>
<dbReference type="InParanoid" id="A0A369IZC0"/>
<dbReference type="AlphaFoldDB" id="A0A369IZC0"/>
<sequence length="96" mass="10947">MESAKVAVRASPLSSTKPFSFVQISGLFFAEWHSRLVCCCSEEKIFGNAVWPFLYQLRLHVSSKVYFLTYMPLKQSLQPIPMPTWPLSNESSSQLD</sequence>